<dbReference type="SMART" id="SM00355">
    <property type="entry name" value="ZnF_C2H2"/>
    <property type="match status" value="13"/>
</dbReference>
<dbReference type="GO" id="GO:0005634">
    <property type="term" value="C:nucleus"/>
    <property type="evidence" value="ECO:0007669"/>
    <property type="project" value="TreeGrafter"/>
</dbReference>
<dbReference type="InParanoid" id="A0A0D0DLH0"/>
<dbReference type="AlphaFoldDB" id="A0A0D0DLH0"/>
<dbReference type="PROSITE" id="PS00028">
    <property type="entry name" value="ZINC_FINGER_C2H2_1"/>
    <property type="match status" value="4"/>
</dbReference>
<evidence type="ECO:0000256" key="3">
    <source>
        <dbReference type="ARBA" id="ARBA00022771"/>
    </source>
</evidence>
<feature type="compositionally biased region" description="Polar residues" evidence="6">
    <location>
        <begin position="402"/>
        <end position="412"/>
    </location>
</feature>
<evidence type="ECO:0000256" key="6">
    <source>
        <dbReference type="SAM" id="MobiDB-lite"/>
    </source>
</evidence>
<feature type="domain" description="C2H2-type" evidence="7">
    <location>
        <begin position="111"/>
        <end position="138"/>
    </location>
</feature>
<evidence type="ECO:0000259" key="7">
    <source>
        <dbReference type="PROSITE" id="PS50157"/>
    </source>
</evidence>
<dbReference type="InterPro" id="IPR013087">
    <property type="entry name" value="Znf_C2H2_type"/>
</dbReference>
<reference evidence="9" key="2">
    <citation type="submission" date="2015-01" db="EMBL/GenBank/DDBJ databases">
        <title>Evolutionary Origins and Diversification of the Mycorrhizal Mutualists.</title>
        <authorList>
            <consortium name="DOE Joint Genome Institute"/>
            <consortium name="Mycorrhizal Genomics Consortium"/>
            <person name="Kohler A."/>
            <person name="Kuo A."/>
            <person name="Nagy L.G."/>
            <person name="Floudas D."/>
            <person name="Copeland A."/>
            <person name="Barry K.W."/>
            <person name="Cichocki N."/>
            <person name="Veneault-Fourrey C."/>
            <person name="LaButti K."/>
            <person name="Lindquist E.A."/>
            <person name="Lipzen A."/>
            <person name="Lundell T."/>
            <person name="Morin E."/>
            <person name="Murat C."/>
            <person name="Riley R."/>
            <person name="Ohm R."/>
            <person name="Sun H."/>
            <person name="Tunlid A."/>
            <person name="Henrissat B."/>
            <person name="Grigoriev I.V."/>
            <person name="Hibbett D.S."/>
            <person name="Martin F."/>
        </authorList>
    </citation>
    <scope>NUCLEOTIDE SEQUENCE [LARGE SCALE GENOMIC DNA]</scope>
    <source>
        <strain evidence="9">Ve08.2h10</strain>
    </source>
</reference>
<keyword evidence="2" id="KW-0677">Repeat</keyword>
<keyword evidence="9" id="KW-1185">Reference proteome</keyword>
<dbReference type="Proteomes" id="UP000054538">
    <property type="component" value="Unassembled WGS sequence"/>
</dbReference>
<organism evidence="8 9">
    <name type="scientific">Paxillus rubicundulus Ve08.2h10</name>
    <dbReference type="NCBI Taxonomy" id="930991"/>
    <lineage>
        <taxon>Eukaryota</taxon>
        <taxon>Fungi</taxon>
        <taxon>Dikarya</taxon>
        <taxon>Basidiomycota</taxon>
        <taxon>Agaricomycotina</taxon>
        <taxon>Agaricomycetes</taxon>
        <taxon>Agaricomycetidae</taxon>
        <taxon>Boletales</taxon>
        <taxon>Paxilineae</taxon>
        <taxon>Paxillaceae</taxon>
        <taxon>Paxillus</taxon>
    </lineage>
</organism>
<name>A0A0D0DLH0_9AGAM</name>
<accession>A0A0D0DLH0</accession>
<keyword evidence="3 5" id="KW-0863">Zinc-finger</keyword>
<dbReference type="PANTHER" id="PTHR24379">
    <property type="entry name" value="KRAB AND ZINC FINGER DOMAIN-CONTAINING"/>
    <property type="match status" value="1"/>
</dbReference>
<evidence type="ECO:0000256" key="4">
    <source>
        <dbReference type="ARBA" id="ARBA00022833"/>
    </source>
</evidence>
<reference evidence="8 9" key="1">
    <citation type="submission" date="2014-04" db="EMBL/GenBank/DDBJ databases">
        <authorList>
            <consortium name="DOE Joint Genome Institute"/>
            <person name="Kuo A."/>
            <person name="Kohler A."/>
            <person name="Jargeat P."/>
            <person name="Nagy L.G."/>
            <person name="Floudas D."/>
            <person name="Copeland A."/>
            <person name="Barry K.W."/>
            <person name="Cichocki N."/>
            <person name="Veneault-Fourrey C."/>
            <person name="LaButti K."/>
            <person name="Lindquist E.A."/>
            <person name="Lipzen A."/>
            <person name="Lundell T."/>
            <person name="Morin E."/>
            <person name="Murat C."/>
            <person name="Sun H."/>
            <person name="Tunlid A."/>
            <person name="Henrissat B."/>
            <person name="Grigoriev I.V."/>
            <person name="Hibbett D.S."/>
            <person name="Martin F."/>
            <person name="Nordberg H.P."/>
            <person name="Cantor M.N."/>
            <person name="Hua S.X."/>
        </authorList>
    </citation>
    <scope>NUCLEOTIDE SEQUENCE [LARGE SCALE GENOMIC DNA]</scope>
    <source>
        <strain evidence="8 9">Ve08.2h10</strain>
    </source>
</reference>
<feature type="compositionally biased region" description="Acidic residues" evidence="6">
    <location>
        <begin position="433"/>
        <end position="445"/>
    </location>
</feature>
<evidence type="ECO:0000256" key="2">
    <source>
        <dbReference type="ARBA" id="ARBA00022737"/>
    </source>
</evidence>
<feature type="domain" description="C2H2-type" evidence="7">
    <location>
        <begin position="58"/>
        <end position="81"/>
    </location>
</feature>
<dbReference type="STRING" id="930991.A0A0D0DLH0"/>
<feature type="region of interest" description="Disordered" evidence="6">
    <location>
        <begin position="398"/>
        <end position="456"/>
    </location>
</feature>
<protein>
    <recommendedName>
        <fullName evidence="7">C2H2-type domain-containing protein</fullName>
    </recommendedName>
</protein>
<dbReference type="GO" id="GO:0000981">
    <property type="term" value="F:DNA-binding transcription factor activity, RNA polymerase II-specific"/>
    <property type="evidence" value="ECO:0007669"/>
    <property type="project" value="TreeGrafter"/>
</dbReference>
<sequence length="703" mass="79606">MPVRCYLCPGRGESKFMNKGALRRHQDLKHGDRQTYKRKLISKASSGRHTKAKLSHCYCCGTCGKVLRSQQALDQHTEAKHPQCYCCDTCGNKLPSQQALAQHHTDKHPFFECPYCECKFTTGQALDQHKEYQHGEYQHTLRYHCDNGTILYSHKALDQHHIDHHPPFEGQHDESQPWYCQTCEKDFISKAAFDHHTGANHHPRYCYDTRGTALDLQAPLNQHHTDKHIPLEWMLPAQVPSLASDTRGAKYPPRFECQYCDIKFSTDDARRGHEDAEHHRVFQWEYGDPKFVSDDARLQHENAKDKFMCRYCDTSFILLESRQYHEEMKHILAFQCSRCRLNFHTTHERDAHEKSDHSYSTVVSSLSAAQPHSVSSYSSSLLFPPRSILSTPDHISDMKRSQIASPATSQCSHAEVDELSHDPAKSQTSDEALTSDEETSSLDEGDISHSSGDSPSIARPQDLICHSAIHEQLCNSVCQRSPASSFSSSVGDDNKSGDGQDDARNSPAEDFQAARLCVSCSQVFDTDEDLRGHLCAFRGTIFQPAPHCSFCYIQFNDESSLLKHLEEDRITFRCCLCQTLCCSNDILQDHLSDHLTCRRCGEIFMDDLALCNHVGLEHPVVVCWDCDGAVIEQDSLELHYAVFPKHPSCPFCRVGKRTPDDMEEHIKNHHATELYDSTPNEIEVSQSNGEAAMDGNSNVSVTS</sequence>
<keyword evidence="1" id="KW-0479">Metal-binding</keyword>
<dbReference type="OrthoDB" id="6105938at2759"/>
<evidence type="ECO:0000313" key="9">
    <source>
        <dbReference type="Proteomes" id="UP000054538"/>
    </source>
</evidence>
<dbReference type="PANTHER" id="PTHR24379:SF127">
    <property type="entry name" value="BLOODY FINGERS-RELATED"/>
    <property type="match status" value="1"/>
</dbReference>
<evidence type="ECO:0000313" key="8">
    <source>
        <dbReference type="EMBL" id="KIK79195.1"/>
    </source>
</evidence>
<dbReference type="HOGENOM" id="CLU_002678_44_5_1"/>
<dbReference type="PROSITE" id="PS50157">
    <property type="entry name" value="ZINC_FINGER_C2H2_2"/>
    <property type="match status" value="2"/>
</dbReference>
<dbReference type="GO" id="GO:0000977">
    <property type="term" value="F:RNA polymerase II transcription regulatory region sequence-specific DNA binding"/>
    <property type="evidence" value="ECO:0007669"/>
    <property type="project" value="TreeGrafter"/>
</dbReference>
<feature type="compositionally biased region" description="Basic and acidic residues" evidence="6">
    <location>
        <begin position="492"/>
        <end position="504"/>
    </location>
</feature>
<dbReference type="GO" id="GO:0008270">
    <property type="term" value="F:zinc ion binding"/>
    <property type="evidence" value="ECO:0007669"/>
    <property type="project" value="UniProtKB-KW"/>
</dbReference>
<keyword evidence="4" id="KW-0862">Zinc</keyword>
<feature type="region of interest" description="Disordered" evidence="6">
    <location>
        <begin position="485"/>
        <end position="506"/>
    </location>
</feature>
<dbReference type="EMBL" id="KN826351">
    <property type="protein sequence ID" value="KIK79195.1"/>
    <property type="molecule type" value="Genomic_DNA"/>
</dbReference>
<evidence type="ECO:0000256" key="5">
    <source>
        <dbReference type="PROSITE-ProRule" id="PRU00042"/>
    </source>
</evidence>
<proteinExistence type="predicted"/>
<gene>
    <name evidence="8" type="ORF">PAXRUDRAFT_290624</name>
</gene>
<feature type="compositionally biased region" description="Basic and acidic residues" evidence="6">
    <location>
        <begin position="414"/>
        <end position="424"/>
    </location>
</feature>
<evidence type="ECO:0000256" key="1">
    <source>
        <dbReference type="ARBA" id="ARBA00022723"/>
    </source>
</evidence>